<organism evidence="1">
    <name type="scientific">Arion vulgaris</name>
    <dbReference type="NCBI Taxonomy" id="1028688"/>
    <lineage>
        <taxon>Eukaryota</taxon>
        <taxon>Metazoa</taxon>
        <taxon>Spiralia</taxon>
        <taxon>Lophotrochozoa</taxon>
        <taxon>Mollusca</taxon>
        <taxon>Gastropoda</taxon>
        <taxon>Heterobranchia</taxon>
        <taxon>Euthyneura</taxon>
        <taxon>Panpulmonata</taxon>
        <taxon>Eupulmonata</taxon>
        <taxon>Stylommatophora</taxon>
        <taxon>Helicina</taxon>
        <taxon>Arionoidea</taxon>
        <taxon>Arionidae</taxon>
        <taxon>Arion</taxon>
    </lineage>
</organism>
<gene>
    <name evidence="1" type="primary">ORF7829</name>
</gene>
<accession>A0A0B6Y0Z9</accession>
<proteinExistence type="predicted"/>
<name>A0A0B6Y0Z9_9EUPU</name>
<evidence type="ECO:0000313" key="1">
    <source>
        <dbReference type="EMBL" id="CEK49461.1"/>
    </source>
</evidence>
<dbReference type="AlphaFoldDB" id="A0A0B6Y0Z9"/>
<sequence length="70" mass="7890">GATFCPNIDPVTEPLSDIQNLGRLLHSSELNVSQNQHQYCMNEQSHMINPQIPGLLVVHLILHQICVSRF</sequence>
<feature type="non-terminal residue" evidence="1">
    <location>
        <position position="1"/>
    </location>
</feature>
<reference evidence="1" key="1">
    <citation type="submission" date="2014-12" db="EMBL/GenBank/DDBJ databases">
        <title>Insight into the proteome of Arion vulgaris.</title>
        <authorList>
            <person name="Aradska J."/>
            <person name="Bulat T."/>
            <person name="Smidak R."/>
            <person name="Sarate P."/>
            <person name="Gangsoo J."/>
            <person name="Sialana F."/>
            <person name="Bilban M."/>
            <person name="Lubec G."/>
        </authorList>
    </citation>
    <scope>NUCLEOTIDE SEQUENCE</scope>
    <source>
        <tissue evidence="1">Skin</tissue>
    </source>
</reference>
<dbReference type="EMBL" id="HACG01002596">
    <property type="protein sequence ID" value="CEK49461.1"/>
    <property type="molecule type" value="Transcribed_RNA"/>
</dbReference>
<feature type="non-terminal residue" evidence="1">
    <location>
        <position position="70"/>
    </location>
</feature>
<protein>
    <submittedName>
        <fullName evidence="1">Uncharacterized protein</fullName>
    </submittedName>
</protein>